<evidence type="ECO:0000256" key="1">
    <source>
        <dbReference type="SAM" id="MobiDB-lite"/>
    </source>
</evidence>
<dbReference type="OrthoDB" id="10026631at2759"/>
<evidence type="ECO:0000313" key="5">
    <source>
        <dbReference type="Proteomes" id="UP000663828"/>
    </source>
</evidence>
<reference evidence="3" key="1">
    <citation type="submission" date="2021-02" db="EMBL/GenBank/DDBJ databases">
        <authorList>
            <person name="Nowell W R."/>
        </authorList>
    </citation>
    <scope>NUCLEOTIDE SEQUENCE</scope>
</reference>
<dbReference type="Gene3D" id="6.20.200.20">
    <property type="match status" value="1"/>
</dbReference>
<name>A0A814TYJ3_ADIRI</name>
<feature type="domain" description="Pacifastin" evidence="2">
    <location>
        <begin position="43"/>
        <end position="70"/>
    </location>
</feature>
<protein>
    <recommendedName>
        <fullName evidence="2">Pacifastin domain-containing protein</fullName>
    </recommendedName>
</protein>
<dbReference type="AlphaFoldDB" id="A0A814TYJ3"/>
<gene>
    <name evidence="4" type="ORF">EDS130_LOCUS35527</name>
    <name evidence="3" type="ORF">XAT740_LOCUS21914</name>
</gene>
<dbReference type="Pfam" id="PF05375">
    <property type="entry name" value="Pacifastin_I"/>
    <property type="match status" value="1"/>
</dbReference>
<accession>A0A814TYJ3</accession>
<organism evidence="3 5">
    <name type="scientific">Adineta ricciae</name>
    <name type="common">Rotifer</name>
    <dbReference type="NCBI Taxonomy" id="249248"/>
    <lineage>
        <taxon>Eukaryota</taxon>
        <taxon>Metazoa</taxon>
        <taxon>Spiralia</taxon>
        <taxon>Gnathifera</taxon>
        <taxon>Rotifera</taxon>
        <taxon>Eurotatoria</taxon>
        <taxon>Bdelloidea</taxon>
        <taxon>Adinetida</taxon>
        <taxon>Adinetidae</taxon>
        <taxon>Adineta</taxon>
    </lineage>
</organism>
<dbReference type="SUPFAM" id="SSF57603">
    <property type="entry name" value="FnI-like domain"/>
    <property type="match status" value="1"/>
</dbReference>
<dbReference type="EMBL" id="CAJNOJ010000313">
    <property type="protein sequence ID" value="CAF1392110.1"/>
    <property type="molecule type" value="Genomic_DNA"/>
</dbReference>
<feature type="region of interest" description="Disordered" evidence="1">
    <location>
        <begin position="1"/>
        <end position="21"/>
    </location>
</feature>
<sequence>MKAGVLPDEKSNSLKANNDYPSSTLPSVEGCDYHDEYYNDKELFMGNCNWCRCADQQVTCTLMLCPTTVPNA</sequence>
<dbReference type="InterPro" id="IPR008037">
    <property type="entry name" value="Pacifastin_dom"/>
</dbReference>
<evidence type="ECO:0000259" key="2">
    <source>
        <dbReference type="Pfam" id="PF05375"/>
    </source>
</evidence>
<evidence type="ECO:0000313" key="3">
    <source>
        <dbReference type="EMBL" id="CAF1168895.1"/>
    </source>
</evidence>
<comment type="caution">
    <text evidence="3">The sequence shown here is derived from an EMBL/GenBank/DDBJ whole genome shotgun (WGS) entry which is preliminary data.</text>
</comment>
<evidence type="ECO:0000313" key="4">
    <source>
        <dbReference type="EMBL" id="CAF1392110.1"/>
    </source>
</evidence>
<dbReference type="Proteomes" id="UP000663828">
    <property type="component" value="Unassembled WGS sequence"/>
</dbReference>
<dbReference type="Proteomes" id="UP000663852">
    <property type="component" value="Unassembled WGS sequence"/>
</dbReference>
<dbReference type="EMBL" id="CAJNOR010001593">
    <property type="protein sequence ID" value="CAF1168895.1"/>
    <property type="molecule type" value="Genomic_DNA"/>
</dbReference>
<proteinExistence type="predicted"/>
<dbReference type="GO" id="GO:0030414">
    <property type="term" value="F:peptidase inhibitor activity"/>
    <property type="evidence" value="ECO:0007669"/>
    <property type="project" value="InterPro"/>
</dbReference>
<keyword evidence="5" id="KW-1185">Reference proteome</keyword>